<dbReference type="Pfam" id="PF00561">
    <property type="entry name" value="Abhydrolase_1"/>
    <property type="match status" value="1"/>
</dbReference>
<evidence type="ECO:0000313" key="3">
    <source>
        <dbReference type="Proteomes" id="UP000460435"/>
    </source>
</evidence>
<accession>A0A7K3M4M8</accession>
<evidence type="ECO:0000313" key="2">
    <source>
        <dbReference type="EMBL" id="NDL58271.1"/>
    </source>
</evidence>
<gene>
    <name evidence="2" type="ORF">F7O44_14440</name>
</gene>
<proteinExistence type="predicted"/>
<feature type="domain" description="AB hydrolase-1" evidence="1">
    <location>
        <begin position="18"/>
        <end position="247"/>
    </location>
</feature>
<dbReference type="InterPro" id="IPR000073">
    <property type="entry name" value="AB_hydrolase_1"/>
</dbReference>
<organism evidence="2 3">
    <name type="scientific">Phytoactinopolyspora mesophila</name>
    <dbReference type="NCBI Taxonomy" id="2650750"/>
    <lineage>
        <taxon>Bacteria</taxon>
        <taxon>Bacillati</taxon>
        <taxon>Actinomycetota</taxon>
        <taxon>Actinomycetes</taxon>
        <taxon>Jiangellales</taxon>
        <taxon>Jiangellaceae</taxon>
        <taxon>Phytoactinopolyspora</taxon>
    </lineage>
</organism>
<dbReference type="InterPro" id="IPR050266">
    <property type="entry name" value="AB_hydrolase_sf"/>
</dbReference>
<name>A0A7K3M4M8_9ACTN</name>
<dbReference type="EMBL" id="WLZY01000004">
    <property type="protein sequence ID" value="NDL58271.1"/>
    <property type="molecule type" value="Genomic_DNA"/>
</dbReference>
<dbReference type="PRINTS" id="PR00412">
    <property type="entry name" value="EPOXHYDRLASE"/>
</dbReference>
<dbReference type="Gene3D" id="3.40.50.1820">
    <property type="entry name" value="alpha/beta hydrolase"/>
    <property type="match status" value="1"/>
</dbReference>
<sequence length="271" mass="29461">MRLGELTFGYEETGTGTALVLVHGHPFDRSMWRPQIEHFSRRGWRVIAPDLRGYGESTVVPGKTTLETFARDISGLLDRLGVQSFVLGGLSMGGQIAMEIHRLFPDRVRGLVLADTSAVAETADGKVARHQTADRLLRKGMSHYADEALPKMLSPQNIKTMPDVAAHVASMMKNTSPEGAAAALRGRAERPDYLPELPLVAVPALVIVGSDDEFTPVSDAELIHELIPDARLGVIDGAAHMPNLERPAEFNSLVEQFLERIPAPAATEGRT</sequence>
<keyword evidence="2" id="KW-0378">Hydrolase</keyword>
<dbReference type="AlphaFoldDB" id="A0A7K3M4M8"/>
<dbReference type="InterPro" id="IPR000639">
    <property type="entry name" value="Epox_hydrolase-like"/>
</dbReference>
<evidence type="ECO:0000259" key="1">
    <source>
        <dbReference type="Pfam" id="PF00561"/>
    </source>
</evidence>
<reference evidence="2 3" key="1">
    <citation type="submission" date="2019-11" db="EMBL/GenBank/DDBJ databases">
        <authorList>
            <person name="Li X.-J."/>
            <person name="Feng X.-M."/>
        </authorList>
    </citation>
    <scope>NUCLEOTIDE SEQUENCE [LARGE SCALE GENOMIC DNA]</scope>
    <source>
        <strain evidence="2 3">XMNu-373</strain>
    </source>
</reference>
<dbReference type="RefSeq" id="WP_162451052.1">
    <property type="nucleotide sequence ID" value="NZ_WLZY01000004.1"/>
</dbReference>
<dbReference type="InterPro" id="IPR029058">
    <property type="entry name" value="AB_hydrolase_fold"/>
</dbReference>
<dbReference type="PANTHER" id="PTHR43798">
    <property type="entry name" value="MONOACYLGLYCEROL LIPASE"/>
    <property type="match status" value="1"/>
</dbReference>
<comment type="caution">
    <text evidence="2">The sequence shown here is derived from an EMBL/GenBank/DDBJ whole genome shotgun (WGS) entry which is preliminary data.</text>
</comment>
<dbReference type="PRINTS" id="PR00111">
    <property type="entry name" value="ABHYDROLASE"/>
</dbReference>
<dbReference type="Proteomes" id="UP000460435">
    <property type="component" value="Unassembled WGS sequence"/>
</dbReference>
<protein>
    <submittedName>
        <fullName evidence="2">Alpha/beta fold hydrolase</fullName>
    </submittedName>
</protein>
<keyword evidence="3" id="KW-1185">Reference proteome</keyword>
<dbReference type="GO" id="GO:0016787">
    <property type="term" value="F:hydrolase activity"/>
    <property type="evidence" value="ECO:0007669"/>
    <property type="project" value="UniProtKB-KW"/>
</dbReference>
<dbReference type="SUPFAM" id="SSF53474">
    <property type="entry name" value="alpha/beta-Hydrolases"/>
    <property type="match status" value="1"/>
</dbReference>